<dbReference type="CDD" id="cd01392">
    <property type="entry name" value="HTH_LacI"/>
    <property type="match status" value="1"/>
</dbReference>
<dbReference type="RefSeq" id="WP_330815670.1">
    <property type="nucleotide sequence ID" value="NZ_JAZBJO010000046.1"/>
</dbReference>
<dbReference type="InterPro" id="IPR000843">
    <property type="entry name" value="HTH_LacI"/>
</dbReference>
<dbReference type="Pfam" id="PF13377">
    <property type="entry name" value="Peripla_BP_3"/>
    <property type="match status" value="1"/>
</dbReference>
<dbReference type="Pfam" id="PF00356">
    <property type="entry name" value="LacI"/>
    <property type="match status" value="1"/>
</dbReference>
<keyword evidence="7" id="KW-1185">Reference proteome</keyword>
<dbReference type="SUPFAM" id="SSF47413">
    <property type="entry name" value="lambda repressor-like DNA-binding domains"/>
    <property type="match status" value="1"/>
</dbReference>
<protein>
    <submittedName>
        <fullName evidence="6">LacI family DNA-binding transcriptional regulator</fullName>
    </submittedName>
</protein>
<reference evidence="6 7" key="1">
    <citation type="submission" date="2023-11" db="EMBL/GenBank/DDBJ databases">
        <title>30 novel species of actinomycetes from the DSMZ collection.</title>
        <authorList>
            <person name="Nouioui I."/>
        </authorList>
    </citation>
    <scope>NUCLEOTIDE SEQUENCE [LARGE SCALE GENOMIC DNA]</scope>
    <source>
        <strain evidence="6 7">DSM 41524</strain>
    </source>
</reference>
<evidence type="ECO:0000256" key="3">
    <source>
        <dbReference type="ARBA" id="ARBA00023125"/>
    </source>
</evidence>
<dbReference type="EMBL" id="JAZBJO010000046">
    <property type="protein sequence ID" value="MEE4598353.1"/>
    <property type="molecule type" value="Genomic_DNA"/>
</dbReference>
<sequence length="343" mass="36733">MRRPTLVDVAKRAGVHAGTVSRYIHPQTRGLVNEETAKRIEAAIQELGYRPNHIARGLRTRRTGLIATIVPDLSNPLFPLMIQGVEERLGQDSYVTLVGNTNNDDAREYATVTAMRERQVDGFIMATAHSGDQVLAELTADKTPLVLLNRSLGDEITAVVADDRAGMALAVDHVVELGHRIIGHIGGPVGLSSAQERRAGFDAAVAKHRNRGMTLEVTVTSARAMTFAEGASAAQKLLDSADPPTALLAANDMLALGAYKTISERGLRVPADISVVGFNDMPFAENFQPPLTTIGIPHRAMGARAASLLLDVLADKGARQPDVTVMPVRLVTRQSTSRCIASS</sequence>
<evidence type="ECO:0000256" key="2">
    <source>
        <dbReference type="ARBA" id="ARBA00023015"/>
    </source>
</evidence>
<comment type="caution">
    <text evidence="6">The sequence shown here is derived from an EMBL/GenBank/DDBJ whole genome shotgun (WGS) entry which is preliminary data.</text>
</comment>
<dbReference type="Gene3D" id="3.40.50.2300">
    <property type="match status" value="2"/>
</dbReference>
<dbReference type="Proteomes" id="UP001354709">
    <property type="component" value="Unassembled WGS sequence"/>
</dbReference>
<dbReference type="InterPro" id="IPR028082">
    <property type="entry name" value="Peripla_BP_I"/>
</dbReference>
<evidence type="ECO:0000256" key="1">
    <source>
        <dbReference type="ARBA" id="ARBA00022491"/>
    </source>
</evidence>
<keyword evidence="2" id="KW-0805">Transcription regulation</keyword>
<dbReference type="InterPro" id="IPR010982">
    <property type="entry name" value="Lambda_DNA-bd_dom_sf"/>
</dbReference>
<evidence type="ECO:0000256" key="4">
    <source>
        <dbReference type="ARBA" id="ARBA00023163"/>
    </source>
</evidence>
<gene>
    <name evidence="6" type="ORF">V2J94_42060</name>
</gene>
<keyword evidence="1" id="KW-0678">Repressor</keyword>
<evidence type="ECO:0000259" key="5">
    <source>
        <dbReference type="PROSITE" id="PS50932"/>
    </source>
</evidence>
<keyword evidence="4" id="KW-0804">Transcription</keyword>
<keyword evidence="3 6" id="KW-0238">DNA-binding</keyword>
<name>A0ABU7QAC5_9ACTN</name>
<dbReference type="InterPro" id="IPR046335">
    <property type="entry name" value="LacI/GalR-like_sensor"/>
</dbReference>
<feature type="domain" description="HTH lacI-type" evidence="5">
    <location>
        <begin position="4"/>
        <end position="60"/>
    </location>
</feature>
<dbReference type="Gene3D" id="1.10.260.40">
    <property type="entry name" value="lambda repressor-like DNA-binding domains"/>
    <property type="match status" value="1"/>
</dbReference>
<evidence type="ECO:0000313" key="7">
    <source>
        <dbReference type="Proteomes" id="UP001354709"/>
    </source>
</evidence>
<dbReference type="SUPFAM" id="SSF53822">
    <property type="entry name" value="Periplasmic binding protein-like I"/>
    <property type="match status" value="1"/>
</dbReference>
<proteinExistence type="predicted"/>
<dbReference type="PANTHER" id="PTHR30146:SF148">
    <property type="entry name" value="HTH-TYPE TRANSCRIPTIONAL REPRESSOR PURR-RELATED"/>
    <property type="match status" value="1"/>
</dbReference>
<organism evidence="6 7">
    <name type="scientific">Streptomyces asiaticus subsp. ignotus</name>
    <dbReference type="NCBI Taxonomy" id="3098222"/>
    <lineage>
        <taxon>Bacteria</taxon>
        <taxon>Bacillati</taxon>
        <taxon>Actinomycetota</taxon>
        <taxon>Actinomycetes</taxon>
        <taxon>Kitasatosporales</taxon>
        <taxon>Streptomycetaceae</taxon>
        <taxon>Streptomyces</taxon>
        <taxon>Streptomyces violaceusniger group</taxon>
    </lineage>
</organism>
<dbReference type="GO" id="GO:0003677">
    <property type="term" value="F:DNA binding"/>
    <property type="evidence" value="ECO:0007669"/>
    <property type="project" value="UniProtKB-KW"/>
</dbReference>
<dbReference type="PANTHER" id="PTHR30146">
    <property type="entry name" value="LACI-RELATED TRANSCRIPTIONAL REPRESSOR"/>
    <property type="match status" value="1"/>
</dbReference>
<dbReference type="CDD" id="cd06267">
    <property type="entry name" value="PBP1_LacI_sugar_binding-like"/>
    <property type="match status" value="1"/>
</dbReference>
<dbReference type="SMART" id="SM00354">
    <property type="entry name" value="HTH_LACI"/>
    <property type="match status" value="1"/>
</dbReference>
<evidence type="ECO:0000313" key="6">
    <source>
        <dbReference type="EMBL" id="MEE4598353.1"/>
    </source>
</evidence>
<accession>A0ABU7QAC5</accession>
<dbReference type="PROSITE" id="PS50932">
    <property type="entry name" value="HTH_LACI_2"/>
    <property type="match status" value="1"/>
</dbReference>